<dbReference type="GO" id="GO:0016020">
    <property type="term" value="C:membrane"/>
    <property type="evidence" value="ECO:0007669"/>
    <property type="project" value="UniProtKB-SubCell"/>
</dbReference>
<evidence type="ECO:0000256" key="1">
    <source>
        <dbReference type="ARBA" id="ARBA00004370"/>
    </source>
</evidence>
<evidence type="ECO:0000256" key="4">
    <source>
        <dbReference type="ARBA" id="ARBA00022989"/>
    </source>
</evidence>
<dbReference type="Proteomes" id="UP000799539">
    <property type="component" value="Unassembled WGS sequence"/>
</dbReference>
<feature type="non-terminal residue" evidence="7">
    <location>
        <position position="79"/>
    </location>
</feature>
<protein>
    <submittedName>
        <fullName evidence="7">Uncharacterized protein</fullName>
    </submittedName>
</protein>
<feature type="non-terminal residue" evidence="7">
    <location>
        <position position="1"/>
    </location>
</feature>
<keyword evidence="3 6" id="KW-0812">Transmembrane</keyword>
<dbReference type="InterPro" id="IPR000612">
    <property type="entry name" value="PMP3"/>
</dbReference>
<dbReference type="EMBL" id="ML992665">
    <property type="protein sequence ID" value="KAF2215630.1"/>
    <property type="molecule type" value="Genomic_DNA"/>
</dbReference>
<keyword evidence="5 6" id="KW-0472">Membrane</keyword>
<evidence type="ECO:0000256" key="5">
    <source>
        <dbReference type="ARBA" id="ARBA00023136"/>
    </source>
</evidence>
<sequence>LSLMFLNFFFPPLAVLIMCGAEMTFAVNALLWICAIIPSHVHGFYVSCVYFHRRRKVRNGRYPGGPKALIYSDHVLNGG</sequence>
<feature type="transmembrane region" description="Helical" evidence="6">
    <location>
        <begin position="5"/>
        <end position="23"/>
    </location>
</feature>
<evidence type="ECO:0000256" key="3">
    <source>
        <dbReference type="ARBA" id="ARBA00022692"/>
    </source>
</evidence>
<reference evidence="7" key="1">
    <citation type="journal article" date="2020" name="Stud. Mycol.">
        <title>101 Dothideomycetes genomes: a test case for predicting lifestyles and emergence of pathogens.</title>
        <authorList>
            <person name="Haridas S."/>
            <person name="Albert R."/>
            <person name="Binder M."/>
            <person name="Bloem J."/>
            <person name="Labutti K."/>
            <person name="Salamov A."/>
            <person name="Andreopoulos B."/>
            <person name="Baker S."/>
            <person name="Barry K."/>
            <person name="Bills G."/>
            <person name="Bluhm B."/>
            <person name="Cannon C."/>
            <person name="Castanera R."/>
            <person name="Culley D."/>
            <person name="Daum C."/>
            <person name="Ezra D."/>
            <person name="Gonzalez J."/>
            <person name="Henrissat B."/>
            <person name="Kuo A."/>
            <person name="Liang C."/>
            <person name="Lipzen A."/>
            <person name="Lutzoni F."/>
            <person name="Magnuson J."/>
            <person name="Mondo S."/>
            <person name="Nolan M."/>
            <person name="Ohm R."/>
            <person name="Pangilinan J."/>
            <person name="Park H.-J."/>
            <person name="Ramirez L."/>
            <person name="Alfaro M."/>
            <person name="Sun H."/>
            <person name="Tritt A."/>
            <person name="Yoshinaga Y."/>
            <person name="Zwiers L.-H."/>
            <person name="Turgeon B."/>
            <person name="Goodwin S."/>
            <person name="Spatafora J."/>
            <person name="Crous P."/>
            <person name="Grigoriev I."/>
        </authorList>
    </citation>
    <scope>NUCLEOTIDE SEQUENCE</scope>
    <source>
        <strain evidence="7">SCOH1-5</strain>
    </source>
</reference>
<feature type="transmembrane region" description="Helical" evidence="6">
    <location>
        <begin position="29"/>
        <end position="51"/>
    </location>
</feature>
<gene>
    <name evidence="7" type="ORF">CERZMDRAFT_3951</name>
</gene>
<dbReference type="AlphaFoldDB" id="A0A6A6FQM2"/>
<evidence type="ECO:0000256" key="6">
    <source>
        <dbReference type="SAM" id="Phobius"/>
    </source>
</evidence>
<comment type="subcellular location">
    <subcellularLocation>
        <location evidence="1">Membrane</location>
    </subcellularLocation>
</comment>
<evidence type="ECO:0000313" key="7">
    <source>
        <dbReference type="EMBL" id="KAF2215630.1"/>
    </source>
</evidence>
<keyword evidence="4 6" id="KW-1133">Transmembrane helix</keyword>
<proteinExistence type="inferred from homology"/>
<evidence type="ECO:0000313" key="8">
    <source>
        <dbReference type="Proteomes" id="UP000799539"/>
    </source>
</evidence>
<dbReference type="Pfam" id="PF01679">
    <property type="entry name" value="Pmp3"/>
    <property type="match status" value="1"/>
</dbReference>
<comment type="similarity">
    <text evidence="2">Belongs to the UPF0057 (PMP3) family.</text>
</comment>
<organism evidence="7 8">
    <name type="scientific">Cercospora zeae-maydis SCOH1-5</name>
    <dbReference type="NCBI Taxonomy" id="717836"/>
    <lineage>
        <taxon>Eukaryota</taxon>
        <taxon>Fungi</taxon>
        <taxon>Dikarya</taxon>
        <taxon>Ascomycota</taxon>
        <taxon>Pezizomycotina</taxon>
        <taxon>Dothideomycetes</taxon>
        <taxon>Dothideomycetidae</taxon>
        <taxon>Mycosphaerellales</taxon>
        <taxon>Mycosphaerellaceae</taxon>
        <taxon>Cercospora</taxon>
    </lineage>
</organism>
<dbReference type="OrthoDB" id="2152119at2759"/>
<keyword evidence="8" id="KW-1185">Reference proteome</keyword>
<name>A0A6A6FQM2_9PEZI</name>
<accession>A0A6A6FQM2</accession>
<evidence type="ECO:0000256" key="2">
    <source>
        <dbReference type="ARBA" id="ARBA00009530"/>
    </source>
</evidence>